<keyword evidence="3" id="KW-1185">Reference proteome</keyword>
<organism evidence="2 3">
    <name type="scientific">Cylindrobasidium torrendii FP15055 ss-10</name>
    <dbReference type="NCBI Taxonomy" id="1314674"/>
    <lineage>
        <taxon>Eukaryota</taxon>
        <taxon>Fungi</taxon>
        <taxon>Dikarya</taxon>
        <taxon>Basidiomycota</taxon>
        <taxon>Agaricomycotina</taxon>
        <taxon>Agaricomycetes</taxon>
        <taxon>Agaricomycetidae</taxon>
        <taxon>Agaricales</taxon>
        <taxon>Marasmiineae</taxon>
        <taxon>Physalacriaceae</taxon>
        <taxon>Cylindrobasidium</taxon>
    </lineage>
</organism>
<dbReference type="EMBL" id="KN880501">
    <property type="protein sequence ID" value="KIY68504.1"/>
    <property type="molecule type" value="Genomic_DNA"/>
</dbReference>
<evidence type="ECO:0000313" key="3">
    <source>
        <dbReference type="Proteomes" id="UP000054007"/>
    </source>
</evidence>
<gene>
    <name evidence="2" type="ORF">CYLTODRAFT_443305</name>
</gene>
<feature type="compositionally biased region" description="Pro residues" evidence="1">
    <location>
        <begin position="384"/>
        <end position="404"/>
    </location>
</feature>
<dbReference type="Proteomes" id="UP000054007">
    <property type="component" value="Unassembled WGS sequence"/>
</dbReference>
<dbReference type="AlphaFoldDB" id="A0A0D7BE99"/>
<feature type="compositionally biased region" description="Polar residues" evidence="1">
    <location>
        <begin position="141"/>
        <end position="154"/>
    </location>
</feature>
<feature type="region of interest" description="Disordered" evidence="1">
    <location>
        <begin position="129"/>
        <end position="156"/>
    </location>
</feature>
<evidence type="ECO:0000313" key="2">
    <source>
        <dbReference type="EMBL" id="KIY68504.1"/>
    </source>
</evidence>
<feature type="compositionally biased region" description="Polar residues" evidence="1">
    <location>
        <begin position="343"/>
        <end position="377"/>
    </location>
</feature>
<protein>
    <submittedName>
        <fullName evidence="2">Uncharacterized protein</fullName>
    </submittedName>
</protein>
<feature type="region of interest" description="Disordered" evidence="1">
    <location>
        <begin position="1"/>
        <end position="25"/>
    </location>
</feature>
<feature type="compositionally biased region" description="Low complexity" evidence="1">
    <location>
        <begin position="460"/>
        <end position="469"/>
    </location>
</feature>
<name>A0A0D7BE99_9AGAR</name>
<feature type="region of interest" description="Disordered" evidence="1">
    <location>
        <begin position="330"/>
        <end position="480"/>
    </location>
</feature>
<reference evidence="2 3" key="1">
    <citation type="journal article" date="2015" name="Fungal Genet. Biol.">
        <title>Evolution of novel wood decay mechanisms in Agaricales revealed by the genome sequences of Fistulina hepatica and Cylindrobasidium torrendii.</title>
        <authorList>
            <person name="Floudas D."/>
            <person name="Held B.W."/>
            <person name="Riley R."/>
            <person name="Nagy L.G."/>
            <person name="Koehler G."/>
            <person name="Ransdell A.S."/>
            <person name="Younus H."/>
            <person name="Chow J."/>
            <person name="Chiniquy J."/>
            <person name="Lipzen A."/>
            <person name="Tritt A."/>
            <person name="Sun H."/>
            <person name="Haridas S."/>
            <person name="LaButti K."/>
            <person name="Ohm R.A."/>
            <person name="Kues U."/>
            <person name="Blanchette R.A."/>
            <person name="Grigoriev I.V."/>
            <person name="Minto R.E."/>
            <person name="Hibbett D.S."/>
        </authorList>
    </citation>
    <scope>NUCLEOTIDE SEQUENCE [LARGE SCALE GENOMIC DNA]</scope>
    <source>
        <strain evidence="2 3">FP15055 ss-10</strain>
    </source>
</reference>
<sequence>MAKSAKASPTAPRNVSDPKTSHPLSSTIRKKLEGLSSFDQPAGFLTGKLDHDNIRQMCHGLRRSIPTQIVYCVRIICNENLHIDSTTNIFLVERTEGIPHPQHWRTFEPKEKNSLRKYLSRCASTYAPSSRARDLSSSISTQRPENGHLNQEQSIRTKRSASTPLMAWHPIWVFLQRVDVIIRLARSGVLHSIKRSPEQKELDEDMLEFCTSVDHNIFKPVTLAEYRDMVAQGWMKEDDVKNWLICRGSDREVPLYDPQTGDLVGPYLGLNKSWPVRVKPQDVQSLSGELDPSSDDAPSSDLGSEAESNSSQWDDLEEQVEMELKFKDITYDSDNDDDDDWHSQQPLSGLSQPTGYPAQSLNRSRSTASVRNSSASESDIPASIPVPEPLLAPAPAPAPKPPTPGRRLFHLPSPDPLAIPGAGSVDTIFGTPPSSPTPTARHVKKKARMSDQAGPDSRVSTNSKASTAPATPPPPCRRRRASLPTIATNNEPLSDSLQSPDPLDLPERFLIVAMLGSLPCAVSDTRIHLSLDFGMSGLSVVPSTWAPHAMISPYEGANVLFVTFSMLQSTYPIYMFHIFCEATHRTYCPLPKVWHQNFPPSRSST</sequence>
<evidence type="ECO:0000256" key="1">
    <source>
        <dbReference type="SAM" id="MobiDB-lite"/>
    </source>
</evidence>
<feature type="region of interest" description="Disordered" evidence="1">
    <location>
        <begin position="280"/>
        <end position="315"/>
    </location>
</feature>
<proteinExistence type="predicted"/>
<accession>A0A0D7BE99</accession>
<feature type="compositionally biased region" description="Acidic residues" evidence="1">
    <location>
        <begin position="331"/>
        <end position="340"/>
    </location>
</feature>